<sequence>MEKKLDVVMLMEEYRKYLVYNEKSKSTINKYLRDAGKYLQFLKTREGAGNEITKESTMDYKMELMEKYKPASVNSYLTAVNSFLTFYGKTDCHVRLLKIQKRIFTDQSRELTKAEYIRLVETARYDKKERLALIMETICGTGIRISELQNITVESLLSGYASVSCKGKERIILIPVKLKEKLREYCFKHEIQSGSIFITRSGKPIDRSNVWTEMNKLCEKANISHGKVFPHNMRHLFARTYYGKQKDIVHLADILGHSSIETTRIYTMTSSFEYERQLEEMDLII</sequence>
<dbReference type="InterPro" id="IPR004107">
    <property type="entry name" value="Integrase_SAM-like_N"/>
</dbReference>
<evidence type="ECO:0000313" key="6">
    <source>
        <dbReference type="EMBL" id="MUB64016.1"/>
    </source>
</evidence>
<keyword evidence="5" id="KW-0233">DNA recombination</keyword>
<dbReference type="SUPFAM" id="SSF56349">
    <property type="entry name" value="DNA breaking-rejoining enzymes"/>
    <property type="match status" value="1"/>
</dbReference>
<evidence type="ECO:0000313" key="7">
    <source>
        <dbReference type="Proteomes" id="UP000434223"/>
    </source>
</evidence>
<dbReference type="Proteomes" id="UP000434223">
    <property type="component" value="Unassembled WGS sequence"/>
</dbReference>
<dbReference type="GO" id="GO:0015074">
    <property type="term" value="P:DNA integration"/>
    <property type="evidence" value="ECO:0007669"/>
    <property type="project" value="UniProtKB-KW"/>
</dbReference>
<comment type="function">
    <text evidence="1">Site-specific tyrosine recombinase, which acts by catalyzing the cutting and rejoining of the recombining DNA molecules.</text>
</comment>
<dbReference type="OrthoDB" id="283809at2"/>
<dbReference type="Pfam" id="PF02899">
    <property type="entry name" value="Phage_int_SAM_1"/>
    <property type="match status" value="1"/>
</dbReference>
<evidence type="ECO:0000256" key="4">
    <source>
        <dbReference type="ARBA" id="ARBA00023125"/>
    </source>
</evidence>
<dbReference type="InterPro" id="IPR013762">
    <property type="entry name" value="Integrase-like_cat_sf"/>
</dbReference>
<dbReference type="Gene3D" id="1.10.150.130">
    <property type="match status" value="1"/>
</dbReference>
<evidence type="ECO:0000256" key="3">
    <source>
        <dbReference type="ARBA" id="ARBA00022908"/>
    </source>
</evidence>
<evidence type="ECO:0000256" key="5">
    <source>
        <dbReference type="ARBA" id="ARBA00023172"/>
    </source>
</evidence>
<dbReference type="AlphaFoldDB" id="A0A174UY01"/>
<dbReference type="PROSITE" id="PS51898">
    <property type="entry name" value="TYR_RECOMBINASE"/>
    <property type="match status" value="1"/>
</dbReference>
<dbReference type="RefSeq" id="WP_006772444.1">
    <property type="nucleotide sequence ID" value="NZ_CAJKZF010000002.1"/>
</dbReference>
<accession>A0A174UY01</accession>
<dbReference type="EMBL" id="WNME01000007">
    <property type="protein sequence ID" value="MUB64016.1"/>
    <property type="molecule type" value="Genomic_DNA"/>
</dbReference>
<dbReference type="Pfam" id="PF00589">
    <property type="entry name" value="Phage_integrase"/>
    <property type="match status" value="1"/>
</dbReference>
<reference evidence="6 7" key="1">
    <citation type="submission" date="2019-09" db="EMBL/GenBank/DDBJ databases">
        <title>Draft genome sequencing of Hungatella hathewayi 123Y-2.</title>
        <authorList>
            <person name="Lv Q."/>
            <person name="Li S."/>
        </authorList>
    </citation>
    <scope>NUCLEOTIDE SEQUENCE [LARGE SCALE GENOMIC DNA]</scope>
    <source>
        <strain evidence="6 7">123Y-2</strain>
    </source>
</reference>
<dbReference type="PROSITE" id="PS51900">
    <property type="entry name" value="CB"/>
    <property type="match status" value="1"/>
</dbReference>
<evidence type="ECO:0000256" key="1">
    <source>
        <dbReference type="ARBA" id="ARBA00003283"/>
    </source>
</evidence>
<dbReference type="InterPro" id="IPR011010">
    <property type="entry name" value="DNA_brk_join_enz"/>
</dbReference>
<organism evidence="6 7">
    <name type="scientific">Hungatella hathewayi</name>
    <dbReference type="NCBI Taxonomy" id="154046"/>
    <lineage>
        <taxon>Bacteria</taxon>
        <taxon>Bacillati</taxon>
        <taxon>Bacillota</taxon>
        <taxon>Clostridia</taxon>
        <taxon>Lachnospirales</taxon>
        <taxon>Lachnospiraceae</taxon>
        <taxon>Hungatella</taxon>
    </lineage>
</organism>
<proteinExistence type="inferred from homology"/>
<comment type="similarity">
    <text evidence="2">Belongs to the 'phage' integrase family.</text>
</comment>
<evidence type="ECO:0000256" key="2">
    <source>
        <dbReference type="ARBA" id="ARBA00008857"/>
    </source>
</evidence>
<keyword evidence="3" id="KW-0229">DNA integration</keyword>
<dbReference type="PANTHER" id="PTHR30349">
    <property type="entry name" value="PHAGE INTEGRASE-RELATED"/>
    <property type="match status" value="1"/>
</dbReference>
<comment type="caution">
    <text evidence="6">The sequence shown here is derived from an EMBL/GenBank/DDBJ whole genome shotgun (WGS) entry which is preliminary data.</text>
</comment>
<keyword evidence="4" id="KW-0238">DNA-binding</keyword>
<dbReference type="GO" id="GO:0006310">
    <property type="term" value="P:DNA recombination"/>
    <property type="evidence" value="ECO:0007669"/>
    <property type="project" value="UniProtKB-KW"/>
</dbReference>
<dbReference type="InterPro" id="IPR010998">
    <property type="entry name" value="Integrase_recombinase_N"/>
</dbReference>
<protein>
    <submittedName>
        <fullName evidence="6">Tyrosine-type recombinase/integrase</fullName>
    </submittedName>
</protein>
<dbReference type="Gene3D" id="1.10.443.10">
    <property type="entry name" value="Intergrase catalytic core"/>
    <property type="match status" value="1"/>
</dbReference>
<dbReference type="GeneID" id="93147425"/>
<dbReference type="PANTHER" id="PTHR30349:SF89">
    <property type="entry name" value="INTEGRASE_RECOMBINASE"/>
    <property type="match status" value="1"/>
</dbReference>
<dbReference type="InterPro" id="IPR044068">
    <property type="entry name" value="CB"/>
</dbReference>
<dbReference type="GO" id="GO:0003677">
    <property type="term" value="F:DNA binding"/>
    <property type="evidence" value="ECO:0007669"/>
    <property type="project" value="UniProtKB-UniRule"/>
</dbReference>
<gene>
    <name evidence="6" type="ORF">GNE07_13225</name>
</gene>
<dbReference type="InterPro" id="IPR002104">
    <property type="entry name" value="Integrase_catalytic"/>
</dbReference>
<dbReference type="InterPro" id="IPR050090">
    <property type="entry name" value="Tyrosine_recombinase_XerCD"/>
</dbReference>
<name>A0A174UY01_9FIRM</name>